<gene>
    <name evidence="2" type="ORF">CODIS_32770</name>
</gene>
<dbReference type="Proteomes" id="UP000094769">
    <property type="component" value="Unassembled WGS sequence"/>
</dbReference>
<comment type="caution">
    <text evidence="2">The sequence shown here is derived from an EMBL/GenBank/DDBJ whole genome shotgun (WGS) entry which is preliminary data.</text>
</comment>
<accession>A0A7Z0VIY0</accession>
<keyword evidence="3" id="KW-1185">Reference proteome</keyword>
<dbReference type="AlphaFoldDB" id="A0A7Z0VIY0"/>
<feature type="region of interest" description="Disordered" evidence="1">
    <location>
        <begin position="157"/>
        <end position="191"/>
    </location>
</feature>
<dbReference type="EMBL" id="MARB01000021">
    <property type="protein sequence ID" value="ODJ86493.1"/>
    <property type="molecule type" value="Genomic_DNA"/>
</dbReference>
<evidence type="ECO:0000256" key="1">
    <source>
        <dbReference type="SAM" id="MobiDB-lite"/>
    </source>
</evidence>
<dbReference type="OrthoDB" id="6402943at2"/>
<name>A0A7Z0VIY0_9GAMM</name>
<evidence type="ECO:0000313" key="3">
    <source>
        <dbReference type="Proteomes" id="UP000094769"/>
    </source>
</evidence>
<protein>
    <submittedName>
        <fullName evidence="2">Uncharacterized protein</fullName>
    </submittedName>
</protein>
<feature type="region of interest" description="Disordered" evidence="1">
    <location>
        <begin position="215"/>
        <end position="262"/>
    </location>
</feature>
<reference evidence="2 3" key="1">
    <citation type="submission" date="2016-06" db="EMBL/GenBank/DDBJ databases">
        <title>Genome sequence of endosymbiont of Candidatus Endolucinida thiodiazotropha.</title>
        <authorList>
            <person name="Poehlein A."/>
            <person name="Koenig S."/>
            <person name="Heiden S.E."/>
            <person name="Thuermer A."/>
            <person name="Voget S."/>
            <person name="Daniel R."/>
            <person name="Markert S."/>
            <person name="Gros O."/>
            <person name="Schweder T."/>
        </authorList>
    </citation>
    <scope>NUCLEOTIDE SEQUENCE [LARGE SCALE GENOMIC DNA]</scope>
    <source>
        <strain evidence="2 3">COS</strain>
    </source>
</reference>
<sequence length="262" mass="27931">MTGEMYDVYFSGAIIKDSDPVEVKRKIGAIFKLQGDKLDRLFSGKPIPIKRGVDMDRAIKFRVTFRDAGGLVDIVPAGDPPPTAKPTQQSRPAEQAKAVATDSHQASSELTFADGPMESPADSHSDTPPIAVPDYELSSAQGFDLSDCAPTVEAVEIPDISSLDMDKPGITLDESPDPEPLEIDTSSLELDKPGATLIEESPPEPARIDTAALSMAPANQGSLEDCQTPVEPAPIPNIDHLSVVQPEQDPSEGKAKFDIADD</sequence>
<evidence type="ECO:0000313" key="2">
    <source>
        <dbReference type="EMBL" id="ODJ86493.1"/>
    </source>
</evidence>
<dbReference type="RefSeq" id="WP_069126938.1">
    <property type="nucleotide sequence ID" value="NZ_MARB01000021.1"/>
</dbReference>
<organism evidence="2 3">
    <name type="scientific">Candidatus Thiodiazotropha endolucinida</name>
    <dbReference type="NCBI Taxonomy" id="1655433"/>
    <lineage>
        <taxon>Bacteria</taxon>
        <taxon>Pseudomonadati</taxon>
        <taxon>Pseudomonadota</taxon>
        <taxon>Gammaproteobacteria</taxon>
        <taxon>Chromatiales</taxon>
        <taxon>Sedimenticolaceae</taxon>
        <taxon>Candidatus Thiodiazotropha</taxon>
    </lineage>
</organism>
<proteinExistence type="predicted"/>
<feature type="region of interest" description="Disordered" evidence="1">
    <location>
        <begin position="75"/>
        <end position="134"/>
    </location>
</feature>
<feature type="compositionally biased region" description="Basic and acidic residues" evidence="1">
    <location>
        <begin position="251"/>
        <end position="262"/>
    </location>
</feature>